<dbReference type="RefSeq" id="WP_240622507.1">
    <property type="nucleotide sequence ID" value="NZ_LNJZ01000007.1"/>
</dbReference>
<gene>
    <name evidence="2" type="ORF">DFQ45_101384</name>
</gene>
<dbReference type="Pfam" id="PF03168">
    <property type="entry name" value="LEA_2"/>
    <property type="match status" value="1"/>
</dbReference>
<evidence type="ECO:0000259" key="1">
    <source>
        <dbReference type="SMART" id="SM00769"/>
    </source>
</evidence>
<dbReference type="AlphaFoldDB" id="A0A4R6U6E3"/>
<dbReference type="Proteomes" id="UP000294575">
    <property type="component" value="Unassembled WGS sequence"/>
</dbReference>
<dbReference type="GO" id="GO:0009269">
    <property type="term" value="P:response to desiccation"/>
    <property type="evidence" value="ECO:0007669"/>
    <property type="project" value="InterPro"/>
</dbReference>
<evidence type="ECO:0000313" key="3">
    <source>
        <dbReference type="Proteomes" id="UP000294575"/>
    </source>
</evidence>
<dbReference type="SMART" id="SM00769">
    <property type="entry name" value="WHy"/>
    <property type="match status" value="1"/>
</dbReference>
<proteinExistence type="predicted"/>
<keyword evidence="3" id="KW-1185">Reference proteome</keyword>
<name>A0A4R6U6E3_9GAMM</name>
<accession>A0A4R6U6E3</accession>
<dbReference type="SUPFAM" id="SSF117070">
    <property type="entry name" value="LEA14-like"/>
    <property type="match status" value="1"/>
</dbReference>
<dbReference type="EMBL" id="SNYK01000001">
    <property type="protein sequence ID" value="TDQ40249.1"/>
    <property type="molecule type" value="Genomic_DNA"/>
</dbReference>
<sequence length="169" mass="19546">MIALPFFRFHIGMRVFAVLLLAFFTSSCSTWFGRDFREPEVQLVNVELVYARLLEQEFLLEFRIDNPNEQSLPVRGMTYNLDINGISLGRGQSNQWLTVPANGSARFELRAHTNLWRHVKNLVALFRNPDQPISYALEAELKTGLMFNKKVPVRRRGSFTPGEYLDSSY</sequence>
<comment type="caution">
    <text evidence="2">The sequence shown here is derived from an EMBL/GenBank/DDBJ whole genome shotgun (WGS) entry which is preliminary data.</text>
</comment>
<reference evidence="2 3" key="1">
    <citation type="submission" date="2019-03" db="EMBL/GenBank/DDBJ databases">
        <title>Genomic Encyclopedia of Type Strains, Phase IV (KMG-IV): sequencing the most valuable type-strain genomes for metagenomic binning, comparative biology and taxonomic classification.</title>
        <authorList>
            <person name="Goeker M."/>
        </authorList>
    </citation>
    <scope>NUCLEOTIDE SEQUENCE [LARGE SCALE GENOMIC DNA]</scope>
    <source>
        <strain evidence="2 3">DSM 28679</strain>
    </source>
</reference>
<evidence type="ECO:0000313" key="2">
    <source>
        <dbReference type="EMBL" id="TDQ40249.1"/>
    </source>
</evidence>
<dbReference type="InterPro" id="IPR013990">
    <property type="entry name" value="WHy-dom"/>
</dbReference>
<feature type="domain" description="Water stress and hypersensitive response" evidence="1">
    <location>
        <begin position="41"/>
        <end position="160"/>
    </location>
</feature>
<dbReference type="Gene3D" id="2.60.40.1820">
    <property type="match status" value="1"/>
</dbReference>
<protein>
    <submittedName>
        <fullName evidence="2">LEA14-like dessication related protein</fullName>
    </submittedName>
</protein>
<dbReference type="InterPro" id="IPR004864">
    <property type="entry name" value="LEA_2"/>
</dbReference>
<organism evidence="2 3">
    <name type="scientific">Thiopseudomonas denitrificans</name>
    <dbReference type="NCBI Taxonomy" id="1501432"/>
    <lineage>
        <taxon>Bacteria</taxon>
        <taxon>Pseudomonadati</taxon>
        <taxon>Pseudomonadota</taxon>
        <taxon>Gammaproteobacteria</taxon>
        <taxon>Pseudomonadales</taxon>
        <taxon>Pseudomonadaceae</taxon>
        <taxon>Thiopseudomonas</taxon>
    </lineage>
</organism>